<dbReference type="AlphaFoldDB" id="A0A947DH71"/>
<evidence type="ECO:0000259" key="3">
    <source>
        <dbReference type="Pfam" id="PF00933"/>
    </source>
</evidence>
<dbReference type="Gene3D" id="2.60.120.430">
    <property type="entry name" value="Galactose-binding lectin"/>
    <property type="match status" value="1"/>
</dbReference>
<evidence type="ECO:0000256" key="2">
    <source>
        <dbReference type="SAM" id="SignalP"/>
    </source>
</evidence>
<evidence type="ECO:0000259" key="4">
    <source>
        <dbReference type="Pfam" id="PF01915"/>
    </source>
</evidence>
<dbReference type="InterPro" id="IPR002772">
    <property type="entry name" value="Glyco_hydro_3_C"/>
</dbReference>
<dbReference type="InterPro" id="IPR036881">
    <property type="entry name" value="Glyco_hydro_3_C_sf"/>
</dbReference>
<dbReference type="InterPro" id="IPR036962">
    <property type="entry name" value="Glyco_hydro_3_N_sf"/>
</dbReference>
<evidence type="ECO:0000256" key="1">
    <source>
        <dbReference type="ARBA" id="ARBA00022801"/>
    </source>
</evidence>
<keyword evidence="7" id="KW-1185">Reference proteome</keyword>
<dbReference type="PANTHER" id="PTHR30620:SF77">
    <property type="entry name" value="LYSOSOMAL BETA GLUCOSIDASE-LIKE"/>
    <property type="match status" value="1"/>
</dbReference>
<feature type="domain" description="Glycoside hydrolase family 3 N-terminal" evidence="3">
    <location>
        <begin position="70"/>
        <end position="394"/>
    </location>
</feature>
<dbReference type="Proteomes" id="UP000717364">
    <property type="component" value="Unassembled WGS sequence"/>
</dbReference>
<dbReference type="Pfam" id="PF18559">
    <property type="entry name" value="Exop_C"/>
    <property type="match status" value="1"/>
</dbReference>
<dbReference type="InterPro" id="IPR051915">
    <property type="entry name" value="Cellulose_Degrad_GH3"/>
</dbReference>
<evidence type="ECO:0000313" key="6">
    <source>
        <dbReference type="EMBL" id="MBT9316835.1"/>
    </source>
</evidence>
<name>A0A947DH71_9CYAN</name>
<organism evidence="6 7">
    <name type="scientific">Leptothoe spongobia TAU-MAC 1115</name>
    <dbReference type="NCBI Taxonomy" id="1967444"/>
    <lineage>
        <taxon>Bacteria</taxon>
        <taxon>Bacillati</taxon>
        <taxon>Cyanobacteriota</taxon>
        <taxon>Cyanophyceae</taxon>
        <taxon>Nodosilineales</taxon>
        <taxon>Cymatolegaceae</taxon>
        <taxon>Leptothoe</taxon>
        <taxon>Leptothoe spongobia</taxon>
    </lineage>
</organism>
<dbReference type="InterPro" id="IPR001764">
    <property type="entry name" value="Glyco_hydro_3_N"/>
</dbReference>
<reference evidence="6" key="2">
    <citation type="journal article" date="2021" name="Mar. Drugs">
        <title>Genome Reduction and Secondary Metabolism of the Marine Sponge-Associated Cyanobacterium Leptothoe.</title>
        <authorList>
            <person name="Konstantinou D."/>
            <person name="Popin R.V."/>
            <person name="Fewer D.P."/>
            <person name="Sivonen K."/>
            <person name="Gkelis S."/>
        </authorList>
    </citation>
    <scope>NUCLEOTIDE SEQUENCE</scope>
    <source>
        <strain evidence="6">TAU-MAC 1115</strain>
    </source>
</reference>
<feature type="signal peptide" evidence="2">
    <location>
        <begin position="1"/>
        <end position="22"/>
    </location>
</feature>
<evidence type="ECO:0000259" key="5">
    <source>
        <dbReference type="Pfam" id="PF18559"/>
    </source>
</evidence>
<reference evidence="6" key="1">
    <citation type="submission" date="2020-11" db="EMBL/GenBank/DDBJ databases">
        <authorList>
            <person name="Konstantinou D."/>
            <person name="Gkelis S."/>
            <person name="Popin R."/>
            <person name="Fewer D."/>
            <person name="Sivonen K."/>
        </authorList>
    </citation>
    <scope>NUCLEOTIDE SEQUENCE</scope>
    <source>
        <strain evidence="6">TAU-MAC 1115</strain>
    </source>
</reference>
<comment type="caution">
    <text evidence="6">The sequence shown here is derived from an EMBL/GenBank/DDBJ whole genome shotgun (WGS) entry which is preliminary data.</text>
</comment>
<feature type="chain" id="PRO_5037014413" evidence="2">
    <location>
        <begin position="23"/>
        <end position="840"/>
    </location>
</feature>
<dbReference type="GO" id="GO:0009251">
    <property type="term" value="P:glucan catabolic process"/>
    <property type="evidence" value="ECO:0007669"/>
    <property type="project" value="TreeGrafter"/>
</dbReference>
<dbReference type="PRINTS" id="PR00133">
    <property type="entry name" value="GLHYDRLASE3"/>
</dbReference>
<keyword evidence="2" id="KW-0732">Signal</keyword>
<dbReference type="InterPro" id="IPR041443">
    <property type="entry name" value="Exop_C"/>
</dbReference>
<accession>A0A947DH71</accession>
<protein>
    <submittedName>
        <fullName evidence="6">Exo 1,3/1,4-beta-D-glucan glucohydrolase</fullName>
    </submittedName>
</protein>
<gene>
    <name evidence="6" type="ORF">IXB50_15510</name>
</gene>
<sequence>MKINMLSSLLLFLVFGSFATYAAYTATAARGQNTLPPTTITPENWPTTTGGATLDTAMETRIDELISSMTIEELVGQTIQADISDVTPEDVRRYRLGSILNGGNSAPGEDVRAEPAQWLALADEFYAASMDTTHGRKAIPILWGTDAVHGHNNIIGATIFPHNIGLGATRNPGLIQQIGEITAREVIVTGMDWTFAPTLAVVRDNRWGRTYESYSEDPEIVAEYATAIVTGLQGELNSNRFLSNQHVIATAKHFIGDGGTQRGKDQGDNIDSEIDLRDYHGAGYPPALEAGVQTVMASFSSWQGQRMHGHKTLLTDVLKTRMGFNGFVVGDWNGHAQIPGCSTKSCPIAFNAGIDMFMAPDSWRGLYQNTVAQVKSGEISRSRLDDAVRRILRVKLRSGLFEKPKPSARPLAGNYSLLGHPNHQAIARQAVQESLVLLKNQENLLPLRTDQTILVTGDGADNISQQTGGWTLSWQGTGNRNEHFPNGKSIWEGLKSAITDGGGNAVLSADGSYGQTPDVAIVVFGENPYAEFKGDLENLNYPSDKELQLLQSFQAKGIPTVAVFLSGRPLWVTPEINAADAFVVAWLPGSAGEGVADVLLRKPNGAINVDFKGKLSFSWPRTATEAKVNRGENNYDPLFPYGYGLTYKDNGTLAELPETSGLDGSETTLSNAFFAFGKAIAPWSLQATVGETSSTVVDARIQLGKALTIRSIDRAAQEDAQQFVWSGEERGAIALTGPATDYTAAAHYDDMVLAMQYRVDALPDGPVTLVAQCGDDCRADLDLTTLFTAAPLGEWTQAEIPLSRLVGAGADMAQLTALGLETTEAFSLSLSDMRLISTGE</sequence>
<dbReference type="Gene3D" id="3.20.20.300">
    <property type="entry name" value="Glycoside hydrolase, family 3, N-terminal domain"/>
    <property type="match status" value="1"/>
</dbReference>
<dbReference type="SUPFAM" id="SSF51445">
    <property type="entry name" value="(Trans)glycosidases"/>
    <property type="match status" value="1"/>
</dbReference>
<dbReference type="InterPro" id="IPR017853">
    <property type="entry name" value="GH"/>
</dbReference>
<evidence type="ECO:0000313" key="7">
    <source>
        <dbReference type="Proteomes" id="UP000717364"/>
    </source>
</evidence>
<feature type="domain" description="ExoP galactose-binding-like" evidence="5">
    <location>
        <begin position="681"/>
        <end position="835"/>
    </location>
</feature>
<dbReference type="GO" id="GO:0008422">
    <property type="term" value="F:beta-glucosidase activity"/>
    <property type="evidence" value="ECO:0007669"/>
    <property type="project" value="TreeGrafter"/>
</dbReference>
<dbReference type="EMBL" id="JADOES010000033">
    <property type="protein sequence ID" value="MBT9316835.1"/>
    <property type="molecule type" value="Genomic_DNA"/>
</dbReference>
<dbReference type="SUPFAM" id="SSF52279">
    <property type="entry name" value="Beta-D-glucan exohydrolase, C-terminal domain"/>
    <property type="match status" value="1"/>
</dbReference>
<dbReference type="Gene3D" id="3.40.50.1700">
    <property type="entry name" value="Glycoside hydrolase family 3 C-terminal domain"/>
    <property type="match status" value="1"/>
</dbReference>
<dbReference type="PANTHER" id="PTHR30620">
    <property type="entry name" value="PERIPLASMIC BETA-GLUCOSIDASE-RELATED"/>
    <property type="match status" value="1"/>
</dbReference>
<dbReference type="Pfam" id="PF00933">
    <property type="entry name" value="Glyco_hydro_3"/>
    <property type="match status" value="1"/>
</dbReference>
<proteinExistence type="predicted"/>
<dbReference type="Pfam" id="PF01915">
    <property type="entry name" value="Glyco_hydro_3_C"/>
    <property type="match status" value="1"/>
</dbReference>
<keyword evidence="1" id="KW-0378">Hydrolase</keyword>
<feature type="domain" description="Glycoside hydrolase family 3 C-terminal" evidence="4">
    <location>
        <begin position="435"/>
        <end position="647"/>
    </location>
</feature>